<dbReference type="SUPFAM" id="SSF47336">
    <property type="entry name" value="ACP-like"/>
    <property type="match status" value="1"/>
</dbReference>
<protein>
    <recommendedName>
        <fullName evidence="3">Carrier domain-containing protein</fullName>
    </recommendedName>
</protein>
<dbReference type="RefSeq" id="WP_006037599.1">
    <property type="nucleotide sequence ID" value="NZ_AEDD01000003.1"/>
</dbReference>
<evidence type="ECO:0000313" key="1">
    <source>
        <dbReference type="EMBL" id="EFM11980.1"/>
    </source>
</evidence>
<dbReference type="EMBL" id="AEDD01000003">
    <property type="protein sequence ID" value="EFM11980.1"/>
    <property type="molecule type" value="Genomic_DNA"/>
</dbReference>
<dbReference type="Gene3D" id="1.10.1200.10">
    <property type="entry name" value="ACP-like"/>
    <property type="match status" value="1"/>
</dbReference>
<dbReference type="AlphaFoldDB" id="E0I7G4"/>
<accession>E0I7G4</accession>
<gene>
    <name evidence="1" type="ORF">PaecuDRAFT_1588</name>
</gene>
<dbReference type="STRING" id="717606.PaecuDRAFT_1588"/>
<sequence length="93" mass="10205">MSMSTVGESFEQKFHAFVLKKIASLGAVVEFDDDTELVENMIISSLSLINLLASIEEYVGRDILGDEFGIEDFTTVNKIIGSVGKIVKPNYVS</sequence>
<dbReference type="InterPro" id="IPR036736">
    <property type="entry name" value="ACP-like_sf"/>
</dbReference>
<evidence type="ECO:0000313" key="2">
    <source>
        <dbReference type="Proteomes" id="UP000005387"/>
    </source>
</evidence>
<evidence type="ECO:0008006" key="3">
    <source>
        <dbReference type="Google" id="ProtNLM"/>
    </source>
</evidence>
<organism evidence="1 2">
    <name type="scientific">Paenibacillus curdlanolyticus YK9</name>
    <dbReference type="NCBI Taxonomy" id="717606"/>
    <lineage>
        <taxon>Bacteria</taxon>
        <taxon>Bacillati</taxon>
        <taxon>Bacillota</taxon>
        <taxon>Bacilli</taxon>
        <taxon>Bacillales</taxon>
        <taxon>Paenibacillaceae</taxon>
        <taxon>Paenibacillus</taxon>
    </lineage>
</organism>
<reference evidence="1 2" key="1">
    <citation type="submission" date="2010-07" db="EMBL/GenBank/DDBJ databases">
        <title>The draft genome of Paenibacillus curdlanolyticus YK9.</title>
        <authorList>
            <consortium name="US DOE Joint Genome Institute (JGI-PGF)"/>
            <person name="Lucas S."/>
            <person name="Copeland A."/>
            <person name="Lapidus A."/>
            <person name="Cheng J.-F."/>
            <person name="Bruce D."/>
            <person name="Goodwin L."/>
            <person name="Pitluck S."/>
            <person name="Land M.L."/>
            <person name="Hauser L."/>
            <person name="Chang Y.-J."/>
            <person name="Jeffries C."/>
            <person name="Anderson I.J."/>
            <person name="Johnson E."/>
            <person name="Loganathan U."/>
            <person name="Mulhopadhyay B."/>
            <person name="Kyrpides N."/>
            <person name="Woyke T.J."/>
        </authorList>
    </citation>
    <scope>NUCLEOTIDE SEQUENCE [LARGE SCALE GENOMIC DNA]</scope>
    <source>
        <strain evidence="1 2">YK9</strain>
    </source>
</reference>
<proteinExistence type="predicted"/>
<name>E0I7G4_9BACL</name>
<keyword evidence="2" id="KW-1185">Reference proteome</keyword>
<dbReference type="Proteomes" id="UP000005387">
    <property type="component" value="Unassembled WGS sequence"/>
</dbReference>